<keyword evidence="1" id="KW-0812">Transmembrane</keyword>
<name>A0ABX1X7Y9_9BACL</name>
<sequence>MYMNKIVLTMASLRVMSGSIEIIAAILMIRLATIEKALLVNSALALVGPLVLLTTTTIGLVGVADKLSYGKMLWIIAGVSCLFIGIIKK</sequence>
<protein>
    <submittedName>
        <fullName evidence="2">DUF2619 domain-containing protein</fullName>
    </submittedName>
</protein>
<dbReference type="Pfam" id="PF10942">
    <property type="entry name" value="DUF2619"/>
    <property type="match status" value="1"/>
</dbReference>
<accession>A0ABX1X7Y9</accession>
<keyword evidence="1" id="KW-0472">Membrane</keyword>
<feature type="transmembrane region" description="Helical" evidence="1">
    <location>
        <begin position="69"/>
        <end position="87"/>
    </location>
</feature>
<keyword evidence="1" id="KW-1133">Transmembrane helix</keyword>
<keyword evidence="3" id="KW-1185">Reference proteome</keyword>
<evidence type="ECO:0000256" key="1">
    <source>
        <dbReference type="SAM" id="Phobius"/>
    </source>
</evidence>
<evidence type="ECO:0000313" key="2">
    <source>
        <dbReference type="EMBL" id="NOU64427.1"/>
    </source>
</evidence>
<comment type="caution">
    <text evidence="2">The sequence shown here is derived from an EMBL/GenBank/DDBJ whole genome shotgun (WGS) entry which is preliminary data.</text>
</comment>
<dbReference type="EMBL" id="WHNY01000034">
    <property type="protein sequence ID" value="NOU64427.1"/>
    <property type="molecule type" value="Genomic_DNA"/>
</dbReference>
<organism evidence="2 3">
    <name type="scientific">Paenibacillus plantarum</name>
    <dbReference type="NCBI Taxonomy" id="2654975"/>
    <lineage>
        <taxon>Bacteria</taxon>
        <taxon>Bacillati</taxon>
        <taxon>Bacillota</taxon>
        <taxon>Bacilli</taxon>
        <taxon>Bacillales</taxon>
        <taxon>Paenibacillaceae</taxon>
        <taxon>Paenibacillus</taxon>
    </lineage>
</organism>
<evidence type="ECO:0000313" key="3">
    <source>
        <dbReference type="Proteomes" id="UP000653578"/>
    </source>
</evidence>
<proteinExistence type="predicted"/>
<reference evidence="2 3" key="1">
    <citation type="submission" date="2019-10" db="EMBL/GenBank/DDBJ databases">
        <title>Description of Paenibacillus humi sp. nov.</title>
        <authorList>
            <person name="Carlier A."/>
            <person name="Qi S."/>
        </authorList>
    </citation>
    <scope>NUCLEOTIDE SEQUENCE [LARGE SCALE GENOMIC DNA]</scope>
    <source>
        <strain evidence="2 3">LMG 31461</strain>
    </source>
</reference>
<gene>
    <name evidence="2" type="ORF">GC096_10345</name>
</gene>
<feature type="transmembrane region" description="Helical" evidence="1">
    <location>
        <begin position="43"/>
        <end position="63"/>
    </location>
</feature>
<dbReference type="Proteomes" id="UP000653578">
    <property type="component" value="Unassembled WGS sequence"/>
</dbReference>
<dbReference type="InterPro" id="IPR020390">
    <property type="entry name" value="Uncharacterised_YqhV"/>
</dbReference>